<dbReference type="EMBL" id="CP123498">
    <property type="protein sequence ID" value="WGL96381.1"/>
    <property type="molecule type" value="Genomic_DNA"/>
</dbReference>
<reference evidence="8" key="1">
    <citation type="submission" date="2023-04" db="EMBL/GenBank/DDBJ databases">
        <title>Genome dynamics across the evolutionary transition to endosymbiosis.</title>
        <authorList>
            <person name="Siozios S."/>
            <person name="Nadal-Jimenez P."/>
            <person name="Azagi T."/>
            <person name="Sprong H."/>
            <person name="Frost C.L."/>
            <person name="Parratt S.R."/>
            <person name="Taylor G."/>
            <person name="Brettell L."/>
            <person name="Lew K.C."/>
            <person name="Croft L."/>
            <person name="King K.C."/>
            <person name="Brockhurst M.A."/>
            <person name="Hypsa V."/>
            <person name="Novakova E."/>
            <person name="Darby A.C."/>
            <person name="Hurst G.D.D."/>
        </authorList>
    </citation>
    <scope>NUCLEOTIDE SEQUENCE</scope>
    <source>
        <strain evidence="8">AIh</strain>
    </source>
</reference>
<keyword evidence="5 6" id="KW-0472">Membrane</keyword>
<feature type="transmembrane region" description="Helical" evidence="6">
    <location>
        <begin position="254"/>
        <end position="274"/>
    </location>
</feature>
<feature type="domain" description="MASE1" evidence="7">
    <location>
        <begin position="21"/>
        <end position="306"/>
    </location>
</feature>
<feature type="transmembrane region" description="Helical" evidence="6">
    <location>
        <begin position="12"/>
        <end position="30"/>
    </location>
</feature>
<evidence type="ECO:0000256" key="6">
    <source>
        <dbReference type="SAM" id="Phobius"/>
    </source>
</evidence>
<feature type="transmembrane region" description="Helical" evidence="6">
    <location>
        <begin position="118"/>
        <end position="139"/>
    </location>
</feature>
<evidence type="ECO:0000313" key="9">
    <source>
        <dbReference type="Proteomes" id="UP001177597"/>
    </source>
</evidence>
<evidence type="ECO:0000313" key="8">
    <source>
        <dbReference type="EMBL" id="WGL96381.1"/>
    </source>
</evidence>
<dbReference type="RefSeq" id="WP_280629896.1">
    <property type="nucleotide sequence ID" value="NZ_CP123498.1"/>
</dbReference>
<feature type="transmembrane region" description="Helical" evidence="6">
    <location>
        <begin position="286"/>
        <end position="307"/>
    </location>
</feature>
<keyword evidence="3 6" id="KW-0812">Transmembrane</keyword>
<evidence type="ECO:0000256" key="3">
    <source>
        <dbReference type="ARBA" id="ARBA00022692"/>
    </source>
</evidence>
<evidence type="ECO:0000259" key="7">
    <source>
        <dbReference type="Pfam" id="PF05231"/>
    </source>
</evidence>
<evidence type="ECO:0000256" key="5">
    <source>
        <dbReference type="ARBA" id="ARBA00023136"/>
    </source>
</evidence>
<dbReference type="Pfam" id="PF05231">
    <property type="entry name" value="MASE1"/>
    <property type="match status" value="1"/>
</dbReference>
<organism evidence="8 9">
    <name type="scientific">Arsenophonus nasoniae</name>
    <name type="common">son-killer infecting Nasonia vitripennis</name>
    <dbReference type="NCBI Taxonomy" id="638"/>
    <lineage>
        <taxon>Bacteria</taxon>
        <taxon>Pseudomonadati</taxon>
        <taxon>Pseudomonadota</taxon>
        <taxon>Gammaproteobacteria</taxon>
        <taxon>Enterobacterales</taxon>
        <taxon>Morganellaceae</taxon>
        <taxon>Arsenophonus</taxon>
    </lineage>
</organism>
<dbReference type="InterPro" id="IPR007895">
    <property type="entry name" value="MASE1"/>
</dbReference>
<proteinExistence type="predicted"/>
<dbReference type="Proteomes" id="UP001177597">
    <property type="component" value="Chromosome"/>
</dbReference>
<dbReference type="AlphaFoldDB" id="A0AA95GC94"/>
<gene>
    <name evidence="8" type="ORF">QE207_07470</name>
</gene>
<name>A0AA95GC94_9GAMM</name>
<keyword evidence="2" id="KW-1003">Cell membrane</keyword>
<sequence length="425" mass="48094">MIGLVKVSSHIRWFTFLSWTLIYFISAVISKEVQVPYDESLVVVWFPAGVSIMAFLLSPIRVWPAFLFLFSLVNWSLEPEPFDVASSMMSMVSAVSLLISPLLIASIVRYLAQYQSPLNTIITWIIISAVICAIDNWLSVLLLDSLDEKIILDDFLTSWLADMSGIYFAVAMLLGLVQPQSLKQLNSIKKILLTLCWLMMLAISSWLIFSDQITGLKSYINYHYGSALNIILACIPIIFIILLILFLQDFGRGIGLLVLGTIVIFYSEQGYGPFFLPGLLREEPLLLAQTYLSVIAIFMLLLSLLAASQVERTSKRASKSLIRYQLFIQEDKIKFDPQIKLITSLPVKSDIHHILQAIEISAHEMLKEHWSLVSSHHGMPVNFQLKGLDGEWLNVRDRILITIADKINPMLLGEWEILSKSKVDL</sequence>
<comment type="subcellular location">
    <subcellularLocation>
        <location evidence="1">Cell membrane</location>
        <topology evidence="1">Multi-pass membrane protein</topology>
    </subcellularLocation>
</comment>
<evidence type="ECO:0000256" key="1">
    <source>
        <dbReference type="ARBA" id="ARBA00004651"/>
    </source>
</evidence>
<accession>A0AA95GC94</accession>
<dbReference type="GO" id="GO:0005886">
    <property type="term" value="C:plasma membrane"/>
    <property type="evidence" value="ECO:0007669"/>
    <property type="project" value="UniProtKB-SubCell"/>
</dbReference>
<evidence type="ECO:0000256" key="4">
    <source>
        <dbReference type="ARBA" id="ARBA00022989"/>
    </source>
</evidence>
<feature type="transmembrane region" description="Helical" evidence="6">
    <location>
        <begin position="90"/>
        <end position="111"/>
    </location>
</feature>
<keyword evidence="4 6" id="KW-1133">Transmembrane helix</keyword>
<feature type="transmembrane region" description="Helical" evidence="6">
    <location>
        <begin position="42"/>
        <end position="70"/>
    </location>
</feature>
<feature type="transmembrane region" description="Helical" evidence="6">
    <location>
        <begin position="229"/>
        <end position="247"/>
    </location>
</feature>
<feature type="transmembrane region" description="Helical" evidence="6">
    <location>
        <begin position="159"/>
        <end position="179"/>
    </location>
</feature>
<protein>
    <submittedName>
        <fullName evidence="8">MASE1 domain-containing protein</fullName>
    </submittedName>
</protein>
<feature type="transmembrane region" description="Helical" evidence="6">
    <location>
        <begin position="191"/>
        <end position="209"/>
    </location>
</feature>
<evidence type="ECO:0000256" key="2">
    <source>
        <dbReference type="ARBA" id="ARBA00022475"/>
    </source>
</evidence>